<dbReference type="EMBL" id="RDQH01000342">
    <property type="protein sequence ID" value="RXH69833.1"/>
    <property type="molecule type" value="Genomic_DNA"/>
</dbReference>
<organism evidence="1 2">
    <name type="scientific">Malus domestica</name>
    <name type="common">Apple</name>
    <name type="synonym">Pyrus malus</name>
    <dbReference type="NCBI Taxonomy" id="3750"/>
    <lineage>
        <taxon>Eukaryota</taxon>
        <taxon>Viridiplantae</taxon>
        <taxon>Streptophyta</taxon>
        <taxon>Embryophyta</taxon>
        <taxon>Tracheophyta</taxon>
        <taxon>Spermatophyta</taxon>
        <taxon>Magnoliopsida</taxon>
        <taxon>eudicotyledons</taxon>
        <taxon>Gunneridae</taxon>
        <taxon>Pentapetalae</taxon>
        <taxon>rosids</taxon>
        <taxon>fabids</taxon>
        <taxon>Rosales</taxon>
        <taxon>Rosaceae</taxon>
        <taxon>Amygdaloideae</taxon>
        <taxon>Maleae</taxon>
        <taxon>Malus</taxon>
    </lineage>
</organism>
<keyword evidence="2" id="KW-1185">Reference proteome</keyword>
<accession>A0A498HLM6</accession>
<comment type="caution">
    <text evidence="1">The sequence shown here is derived from an EMBL/GenBank/DDBJ whole genome shotgun (WGS) entry which is preliminary data.</text>
</comment>
<evidence type="ECO:0000313" key="2">
    <source>
        <dbReference type="Proteomes" id="UP000290289"/>
    </source>
</evidence>
<proteinExistence type="predicted"/>
<protein>
    <submittedName>
        <fullName evidence="1">Uncharacterized protein</fullName>
    </submittedName>
</protein>
<evidence type="ECO:0000313" key="1">
    <source>
        <dbReference type="EMBL" id="RXH69833.1"/>
    </source>
</evidence>
<reference evidence="1 2" key="1">
    <citation type="submission" date="2018-10" db="EMBL/GenBank/DDBJ databases">
        <title>A high-quality apple genome assembly.</title>
        <authorList>
            <person name="Hu J."/>
        </authorList>
    </citation>
    <scope>NUCLEOTIDE SEQUENCE [LARGE SCALE GENOMIC DNA]</scope>
    <source>
        <strain evidence="2">cv. HFTH1</strain>
        <tissue evidence="1">Young leaf</tissue>
    </source>
</reference>
<sequence>MKLQNPENCIEVAVVVIKQRAICLPAGVGDESDVRNGAVKEDDQEEGAPCVYRQAPSSGVVVGDPISLGLWASVTRV</sequence>
<dbReference type="AlphaFoldDB" id="A0A498HLM6"/>
<name>A0A498HLM6_MALDO</name>
<gene>
    <name evidence="1" type="ORF">DVH24_007089</name>
</gene>
<dbReference type="Proteomes" id="UP000290289">
    <property type="component" value="Chromosome 16"/>
</dbReference>